<evidence type="ECO:0000256" key="2">
    <source>
        <dbReference type="ARBA" id="ARBA00022618"/>
    </source>
</evidence>
<dbReference type="Gene3D" id="1.20.1310.10">
    <property type="entry name" value="Cullin Repeats"/>
    <property type="match status" value="1"/>
</dbReference>
<dbReference type="SMART" id="SM01013">
    <property type="entry name" value="APC2"/>
    <property type="match status" value="1"/>
</dbReference>
<dbReference type="GO" id="GO:0051301">
    <property type="term" value="P:cell division"/>
    <property type="evidence" value="ECO:0007669"/>
    <property type="project" value="UniProtKB-KW"/>
</dbReference>
<dbReference type="InterPro" id="IPR057975">
    <property type="entry name" value="TPR_ANAPC2"/>
</dbReference>
<evidence type="ECO:0000256" key="7">
    <source>
        <dbReference type="SAM" id="MobiDB-lite"/>
    </source>
</evidence>
<evidence type="ECO:0000256" key="3">
    <source>
        <dbReference type="ARBA" id="ARBA00022776"/>
    </source>
</evidence>
<dbReference type="Gene3D" id="1.10.10.10">
    <property type="entry name" value="Winged helix-like DNA-binding domain superfamily/Winged helix DNA-binding domain"/>
    <property type="match status" value="1"/>
</dbReference>
<dbReference type="GO" id="GO:0006511">
    <property type="term" value="P:ubiquitin-dependent protein catabolic process"/>
    <property type="evidence" value="ECO:0007669"/>
    <property type="project" value="InterPro"/>
</dbReference>
<accession>A0A6A6BPL0</accession>
<dbReference type="InterPro" id="IPR016158">
    <property type="entry name" value="Cullin_homology"/>
</dbReference>
<dbReference type="InterPro" id="IPR036317">
    <property type="entry name" value="Cullin_homology_sf"/>
</dbReference>
<dbReference type="GO" id="GO:0070979">
    <property type="term" value="P:protein K11-linked ubiquitination"/>
    <property type="evidence" value="ECO:0007669"/>
    <property type="project" value="TreeGrafter"/>
</dbReference>
<keyword evidence="5" id="KW-0131">Cell cycle</keyword>
<comment type="similarity">
    <text evidence="6">Belongs to the cullin family.</text>
</comment>
<reference evidence="9" key="1">
    <citation type="journal article" date="2020" name="Stud. Mycol.">
        <title>101 Dothideomycetes genomes: a test case for predicting lifestyles and emergence of pathogens.</title>
        <authorList>
            <person name="Haridas S."/>
            <person name="Albert R."/>
            <person name="Binder M."/>
            <person name="Bloem J."/>
            <person name="Labutti K."/>
            <person name="Salamov A."/>
            <person name="Andreopoulos B."/>
            <person name="Baker S."/>
            <person name="Barry K."/>
            <person name="Bills G."/>
            <person name="Bluhm B."/>
            <person name="Cannon C."/>
            <person name="Castanera R."/>
            <person name="Culley D."/>
            <person name="Daum C."/>
            <person name="Ezra D."/>
            <person name="Gonzalez J."/>
            <person name="Henrissat B."/>
            <person name="Kuo A."/>
            <person name="Liang C."/>
            <person name="Lipzen A."/>
            <person name="Lutzoni F."/>
            <person name="Magnuson J."/>
            <person name="Mondo S."/>
            <person name="Nolan M."/>
            <person name="Ohm R."/>
            <person name="Pangilinan J."/>
            <person name="Park H.-J."/>
            <person name="Ramirez L."/>
            <person name="Alfaro M."/>
            <person name="Sun H."/>
            <person name="Tritt A."/>
            <person name="Yoshinaga Y."/>
            <person name="Zwiers L.-H."/>
            <person name="Turgeon B."/>
            <person name="Goodwin S."/>
            <person name="Spatafora J."/>
            <person name="Crous P."/>
            <person name="Grigoriev I."/>
        </authorList>
    </citation>
    <scope>NUCLEOTIDE SEQUENCE</scope>
    <source>
        <strain evidence="9">CBS 121167</strain>
    </source>
</reference>
<evidence type="ECO:0000256" key="4">
    <source>
        <dbReference type="ARBA" id="ARBA00022786"/>
    </source>
</evidence>
<evidence type="ECO:0000256" key="5">
    <source>
        <dbReference type="ARBA" id="ARBA00023306"/>
    </source>
</evidence>
<keyword evidence="4" id="KW-0833">Ubl conjugation pathway</keyword>
<dbReference type="Gene3D" id="3.30.230.130">
    <property type="entry name" value="Cullin, Chain C, Domain 2"/>
    <property type="match status" value="1"/>
</dbReference>
<dbReference type="SUPFAM" id="SSF46785">
    <property type="entry name" value="Winged helix' DNA-binding domain"/>
    <property type="match status" value="1"/>
</dbReference>
<dbReference type="PANTHER" id="PTHR45957">
    <property type="entry name" value="ANAPHASE-PROMOTING COMPLEX SUBUNIT 2"/>
    <property type="match status" value="1"/>
</dbReference>
<feature type="region of interest" description="Disordered" evidence="7">
    <location>
        <begin position="35"/>
        <end position="88"/>
    </location>
</feature>
<proteinExistence type="inferred from homology"/>
<name>A0A6A6BPL0_9PEZI</name>
<keyword evidence="3" id="KW-0498">Mitosis</keyword>
<sequence>MAATAAPSHRDLVFASVFPLASHSSNSSNIITTAAAAAAAPPQQQHQHDASTAGPDTPSSAYATRSHDRRASTRTHHHSTSQPHAHDDRAHAWAIATRALALPDTLPHQARGRRRLNTEAHEALQFLLTSNGAGQPGGGLLEWYASEVGGHFATHVRPALGRLWDHPIETGRAGLVLRKSVELLAAAQAAYLLPLTDHVGPVLRAAVGEHEQRAVCNKFRREHHATVLHSLPQHRFAKTLSFVLYDAGCRLFRLRGQDCADGGDARKDANRGSRSHWSKTMRILKEMQEVGLGGDQAQRAAAHAMDNLMDTFIASHYMKVDWYGRKAVTRKLKEWVKDAYAPIVREIMGYLTGGDQELIDSEVQQWVDMAVGRLGRARVENLFDYIVNWDRSLGAILDLKEYITTPAARNHLTNTFLQQVVRRLLHAGATTTHILDTYIYVIRAFVELDPKGILLEKVARPVRRYLRDREDTARIIVSSLLADVEDDEGNRIDPGPDISIEIAAEMLHPFESNIEEQDQELDWANMDWLPDPVDASPEFKKAKSENVLAYLLSLYEREDFINELKNILGEHLLKNEDSEFEKEIQLLELFKLRLGDTNLQACEVMLKDALESKRMNKQIQQTLTHHPSSPELSAQILSAFFWPALREDEFALPQPIRAAMVAYEKGFEAIKDMRKLRWLPALGRVRVELAFADRTRVLDVLPWQACVVYAFQESEDDDAALDEKERQRHARLRAVGAAPPEPALPTPVSKTVEQLEEQLEMDETLLRAALRFWVGQLVLLETSPDTYTTLETLDQASTSSSGAAASAAEAAAEAADTVSAVKSQHDVLLQNLQVYRQFVLGMLTNQGRMDAGRVTMMLKMALPGGFPFGGEEVAVLLWGMVEEGVLVEVGGGGFAVRK</sequence>
<evidence type="ECO:0000256" key="6">
    <source>
        <dbReference type="PROSITE-ProRule" id="PRU00330"/>
    </source>
</evidence>
<feature type="compositionally biased region" description="Low complexity" evidence="7">
    <location>
        <begin position="35"/>
        <end position="45"/>
    </location>
</feature>
<dbReference type="InterPro" id="IPR036390">
    <property type="entry name" value="WH_DNA-bd_sf"/>
</dbReference>
<organism evidence="9 10">
    <name type="scientific">Aplosporella prunicola CBS 121167</name>
    <dbReference type="NCBI Taxonomy" id="1176127"/>
    <lineage>
        <taxon>Eukaryota</taxon>
        <taxon>Fungi</taxon>
        <taxon>Dikarya</taxon>
        <taxon>Ascomycota</taxon>
        <taxon>Pezizomycotina</taxon>
        <taxon>Dothideomycetes</taxon>
        <taxon>Dothideomycetes incertae sedis</taxon>
        <taxon>Botryosphaeriales</taxon>
        <taxon>Aplosporellaceae</taxon>
        <taxon>Aplosporella</taxon>
    </lineage>
</organism>
<dbReference type="RefSeq" id="XP_033400479.1">
    <property type="nucleotide sequence ID" value="XM_033545613.1"/>
</dbReference>
<keyword evidence="2" id="KW-0132">Cell division</keyword>
<dbReference type="GeneID" id="54303121"/>
<gene>
    <name evidence="9" type="ORF">K452DRAFT_349773</name>
</gene>
<dbReference type="Pfam" id="PF25773">
    <property type="entry name" value="TPR_ANAPC2"/>
    <property type="match status" value="1"/>
</dbReference>
<evidence type="ECO:0000256" key="1">
    <source>
        <dbReference type="ARBA" id="ARBA00016068"/>
    </source>
</evidence>
<dbReference type="SUPFAM" id="SSF75632">
    <property type="entry name" value="Cullin homology domain"/>
    <property type="match status" value="1"/>
</dbReference>
<dbReference type="EMBL" id="ML995479">
    <property type="protein sequence ID" value="KAF2144767.1"/>
    <property type="molecule type" value="Genomic_DNA"/>
</dbReference>
<dbReference type="InterPro" id="IPR059120">
    <property type="entry name" value="Cullin-like_AB"/>
</dbReference>
<dbReference type="PANTHER" id="PTHR45957:SF1">
    <property type="entry name" value="ANAPHASE-PROMOTING COMPLEX SUBUNIT 2"/>
    <property type="match status" value="1"/>
</dbReference>
<evidence type="ECO:0000313" key="9">
    <source>
        <dbReference type="EMBL" id="KAF2144767.1"/>
    </source>
</evidence>
<dbReference type="OrthoDB" id="5581181at2759"/>
<dbReference type="PROSITE" id="PS50069">
    <property type="entry name" value="CULLIN_2"/>
    <property type="match status" value="1"/>
</dbReference>
<dbReference type="AlphaFoldDB" id="A0A6A6BPL0"/>
<dbReference type="SMART" id="SM00182">
    <property type="entry name" value="CULLIN"/>
    <property type="match status" value="1"/>
</dbReference>
<feature type="domain" description="Cullin family profile" evidence="8">
    <location>
        <begin position="545"/>
        <end position="774"/>
    </location>
</feature>
<protein>
    <recommendedName>
        <fullName evidence="1">Anaphase-promoting complex subunit 2</fullName>
    </recommendedName>
</protein>
<dbReference type="GO" id="GO:0005680">
    <property type="term" value="C:anaphase-promoting complex"/>
    <property type="evidence" value="ECO:0007669"/>
    <property type="project" value="TreeGrafter"/>
</dbReference>
<dbReference type="GO" id="GO:0031625">
    <property type="term" value="F:ubiquitin protein ligase binding"/>
    <property type="evidence" value="ECO:0007669"/>
    <property type="project" value="InterPro"/>
</dbReference>
<dbReference type="InterPro" id="IPR036388">
    <property type="entry name" value="WH-like_DNA-bd_sf"/>
</dbReference>
<dbReference type="InterPro" id="IPR014786">
    <property type="entry name" value="ANAPC2_C"/>
</dbReference>
<keyword evidence="10" id="KW-1185">Reference proteome</keyword>
<dbReference type="Pfam" id="PF26557">
    <property type="entry name" value="Cullin_AB"/>
    <property type="match status" value="1"/>
</dbReference>
<dbReference type="Proteomes" id="UP000799438">
    <property type="component" value="Unassembled WGS sequence"/>
</dbReference>
<dbReference type="GO" id="GO:0007091">
    <property type="term" value="P:metaphase/anaphase transition of mitotic cell cycle"/>
    <property type="evidence" value="ECO:0007669"/>
    <property type="project" value="TreeGrafter"/>
</dbReference>
<dbReference type="InterPro" id="IPR044554">
    <property type="entry name" value="ANAPC2"/>
</dbReference>
<evidence type="ECO:0000313" key="10">
    <source>
        <dbReference type="Proteomes" id="UP000799438"/>
    </source>
</evidence>
<evidence type="ECO:0000259" key="8">
    <source>
        <dbReference type="PROSITE" id="PS50069"/>
    </source>
</evidence>
<dbReference type="Pfam" id="PF08672">
    <property type="entry name" value="ANAPC2"/>
    <property type="match status" value="1"/>
</dbReference>